<dbReference type="GO" id="GO:0045027">
    <property type="term" value="F:DNA end binding"/>
    <property type="evidence" value="ECO:0007669"/>
    <property type="project" value="TreeGrafter"/>
</dbReference>
<evidence type="ECO:0000259" key="9">
    <source>
        <dbReference type="Pfam" id="PF09302"/>
    </source>
</evidence>
<dbReference type="Gene3D" id="2.170.210.10">
    <property type="entry name" value="DNA double-strand break repair and VJ recombination XRCC4, N-terminal"/>
    <property type="match status" value="1"/>
</dbReference>
<evidence type="ECO:0000259" key="10">
    <source>
        <dbReference type="Pfam" id="PF21928"/>
    </source>
</evidence>
<evidence type="ECO:0000256" key="1">
    <source>
        <dbReference type="ARBA" id="ARBA00004123"/>
    </source>
</evidence>
<dbReference type="Proteomes" id="UP000034947">
    <property type="component" value="Unassembled WGS sequence"/>
</dbReference>
<proteinExistence type="inferred from homology"/>
<gene>
    <name evidence="11" type="ORF">AOCH_007699</name>
</gene>
<evidence type="ECO:0000256" key="6">
    <source>
        <dbReference type="ARBA" id="ARBA00025747"/>
    </source>
</evidence>
<evidence type="ECO:0000256" key="2">
    <source>
        <dbReference type="ARBA" id="ARBA00022763"/>
    </source>
</evidence>
<evidence type="ECO:0000256" key="8">
    <source>
        <dbReference type="SAM" id="MobiDB-lite"/>
    </source>
</evidence>
<evidence type="ECO:0000256" key="4">
    <source>
        <dbReference type="ARBA" id="ARBA00023204"/>
    </source>
</evidence>
<protein>
    <recommendedName>
        <fullName evidence="7">Non-homologous end-joining factor 1</fullName>
    </recommendedName>
</protein>
<keyword evidence="2" id="KW-0227">DNA damage</keyword>
<feature type="compositionally biased region" description="Basic and acidic residues" evidence="8">
    <location>
        <begin position="538"/>
        <end position="566"/>
    </location>
</feature>
<dbReference type="InterPro" id="IPR052287">
    <property type="entry name" value="NHEJ_factor"/>
</dbReference>
<dbReference type="InterPro" id="IPR015381">
    <property type="entry name" value="XLF-like_N"/>
</dbReference>
<reference evidence="11 12" key="1">
    <citation type="submission" date="2015-02" db="EMBL/GenBank/DDBJ databases">
        <title>Draft Genome Sequences of Two Closely-Related Aflatoxigenic Aspergillus Species Obtained from the Cote d'Ivoire.</title>
        <authorList>
            <person name="Moore G.G."/>
            <person name="Beltz S.B."/>
            <person name="Mack B.M."/>
        </authorList>
    </citation>
    <scope>NUCLEOTIDE SEQUENCE [LARGE SCALE GENOMIC DNA]</scope>
    <source>
        <strain evidence="11 12">SRRC1432</strain>
    </source>
</reference>
<dbReference type="VEuPathDB" id="FungiDB:P175DRAFT_0520901"/>
<feature type="region of interest" description="Disordered" evidence="8">
    <location>
        <begin position="268"/>
        <end position="576"/>
    </location>
</feature>
<feature type="compositionally biased region" description="Acidic residues" evidence="8">
    <location>
        <begin position="330"/>
        <end position="340"/>
    </location>
</feature>
<dbReference type="EMBL" id="JYKN01000682">
    <property type="protein sequence ID" value="KKK23426.1"/>
    <property type="molecule type" value="Genomic_DNA"/>
</dbReference>
<feature type="compositionally biased region" description="Basic and acidic residues" evidence="8">
    <location>
        <begin position="444"/>
        <end position="465"/>
    </location>
</feature>
<dbReference type="AlphaFoldDB" id="A0A0F8VK32"/>
<comment type="subcellular location">
    <subcellularLocation>
        <location evidence="1">Nucleus</location>
    </subcellularLocation>
</comment>
<feature type="compositionally biased region" description="Basic and acidic residues" evidence="8">
    <location>
        <begin position="302"/>
        <end position="317"/>
    </location>
</feature>
<evidence type="ECO:0000313" key="11">
    <source>
        <dbReference type="EMBL" id="KKK23426.1"/>
    </source>
</evidence>
<evidence type="ECO:0000256" key="3">
    <source>
        <dbReference type="ARBA" id="ARBA00023125"/>
    </source>
</evidence>
<dbReference type="InterPro" id="IPR038051">
    <property type="entry name" value="XRCC4-like_N_sf"/>
</dbReference>
<dbReference type="InterPro" id="IPR053829">
    <property type="entry name" value="XLF-like_CC"/>
</dbReference>
<evidence type="ECO:0000313" key="12">
    <source>
        <dbReference type="Proteomes" id="UP000034947"/>
    </source>
</evidence>
<keyword evidence="5" id="KW-0539">Nucleus</keyword>
<evidence type="ECO:0000256" key="5">
    <source>
        <dbReference type="ARBA" id="ARBA00023242"/>
    </source>
</evidence>
<feature type="compositionally biased region" description="Acidic residues" evidence="8">
    <location>
        <begin position="285"/>
        <end position="301"/>
    </location>
</feature>
<evidence type="ECO:0000256" key="7">
    <source>
        <dbReference type="ARBA" id="ARBA00044529"/>
    </source>
</evidence>
<name>A0A0F8VK32_9EURO</name>
<keyword evidence="3" id="KW-0238">DNA-binding</keyword>
<keyword evidence="4" id="KW-0234">DNA repair</keyword>
<dbReference type="Pfam" id="PF21928">
    <property type="entry name" value="XLF_CC"/>
    <property type="match status" value="1"/>
</dbReference>
<dbReference type="PANTHER" id="PTHR32235:SF1">
    <property type="entry name" value="NON-HOMOLOGOUS END-JOINING FACTOR 1"/>
    <property type="match status" value="1"/>
</dbReference>
<organism evidence="11 12">
    <name type="scientific">Aspergillus ochraceoroseus</name>
    <dbReference type="NCBI Taxonomy" id="138278"/>
    <lineage>
        <taxon>Eukaryota</taxon>
        <taxon>Fungi</taxon>
        <taxon>Dikarya</taxon>
        <taxon>Ascomycota</taxon>
        <taxon>Pezizomycotina</taxon>
        <taxon>Eurotiomycetes</taxon>
        <taxon>Eurotiomycetidae</taxon>
        <taxon>Eurotiales</taxon>
        <taxon>Aspergillaceae</taxon>
        <taxon>Aspergillus</taxon>
        <taxon>Aspergillus subgen. Nidulantes</taxon>
    </lineage>
</organism>
<dbReference type="OrthoDB" id="2155935at2759"/>
<dbReference type="Pfam" id="PF09302">
    <property type="entry name" value="XLF"/>
    <property type="match status" value="1"/>
</dbReference>
<feature type="compositionally biased region" description="Pro residues" evidence="8">
    <location>
        <begin position="344"/>
        <end position="353"/>
    </location>
</feature>
<dbReference type="GO" id="GO:0006303">
    <property type="term" value="P:double-strand break repair via nonhomologous end joining"/>
    <property type="evidence" value="ECO:0007669"/>
    <property type="project" value="UniProtKB-ARBA"/>
</dbReference>
<feature type="domain" description="XLF-like coiled-coil region" evidence="10">
    <location>
        <begin position="129"/>
        <end position="177"/>
    </location>
</feature>
<dbReference type="GO" id="GO:0032807">
    <property type="term" value="C:DNA ligase IV complex"/>
    <property type="evidence" value="ECO:0007669"/>
    <property type="project" value="TreeGrafter"/>
</dbReference>
<dbReference type="PANTHER" id="PTHR32235">
    <property type="entry name" value="NON-HOMOLOGOUS END-JOINING FACTOR 1"/>
    <property type="match status" value="1"/>
</dbReference>
<comment type="similarity">
    <text evidence="6">Belongs to the XRCC4-XLF family. XLF subfamily.</text>
</comment>
<sequence length="576" mass="63809">MPEKWQRLHLSNQCSLPTLLFRYSPTASGYEFYLTDLTYIWSESLNRRAILIRAEEDDTTIDPSEDLDQFKVLLQKIGDALNNDPESTTTLDHKTPGNALELNITSKLPAPLKPLEWTLSLSREAQNFTTTHLLLPFLKAEADRESRQQTLIEELHKKDWALGKLFDKIEGMGIDLSTIFPGTSGLRGARKGTLLEQATKLIKGVAPFDEQAWLDKANKSSPDSGLAANIVECIGGSGNPRQLDRLALPADEWWKDVVIPESVTLSFASKDDKEPTESKTPVDAMETDSDAGTETEDDEFERQETPPRLKKPIETAKKPPSPRKHAATETETDDDNEENEKEIPPPAMQPKPQLPAAKTKGLGTIGGKKQSKRKQDTPSPPLRTQTHQQHSKPDVNLDDDATTATNSGSDDEPPVPLNPVTTKKEPPPKSVSKGSRGLGVIGGKKKESRPEPESESEHVPEEPPRRLSPSPPPASSETSKRKPLGKLGVIGGKRAKHSPGPSSSTPVPPSPKKEEDEEGGEEIKHNPMPVRSPAPVEQKLKMKEETEEERANRKREELKRQLEAKSKTLVKKKRRF</sequence>
<accession>A0A0F8VK32</accession>
<dbReference type="CDD" id="cd22285">
    <property type="entry name" value="HD_XLF_N"/>
    <property type="match status" value="1"/>
</dbReference>
<comment type="caution">
    <text evidence="11">The sequence shown here is derived from an EMBL/GenBank/DDBJ whole genome shotgun (WGS) entry which is preliminary data.</text>
</comment>
<feature type="domain" description="XLF-like N-terminal" evidence="9">
    <location>
        <begin position="4"/>
        <end position="122"/>
    </location>
</feature>
<keyword evidence="12" id="KW-1185">Reference proteome</keyword>